<evidence type="ECO:0000313" key="2">
    <source>
        <dbReference type="EMBL" id="EGG09496.1"/>
    </source>
</evidence>
<dbReference type="HOGENOM" id="CLU_737852_0_0_1"/>
<accession>F4RE03</accession>
<sequence length="375" mass="42120">MPYVATRGDGTNISQFPFSSPEGHQEDQDSKRSRNHVNEPELSTNRFEDANGVNWKRRSGPKLSGRLPLTQSDEPQRSPDDVDWISLSLCQLTYLRTTLQTARNANHVRRVELNSIGVALDSIRSQIHCNDEPKLISTKVSPTPRISPLITSPIHLSIAPAGLATARVSDGRTTQISGLQFPAPPRSSSIQSPMTVTSCFPTLKSQDVGRLQSLLSPSVHHSSVAREKTPTDPNLNHSYRSLPRSPAHQHKKLDSINSDTLFDFSSRQSADSDLSIFYQQSLKREIDNSTSSDTELLSAPLMTSPLPIHYSPINHYQDNIEMEWDKIEEDITHIRPSARWPRFSKLRSLSDKIRVVSRQKRPTQTRSLPQMLSHV</sequence>
<proteinExistence type="predicted"/>
<feature type="compositionally biased region" description="Polar residues" evidence="1">
    <location>
        <begin position="9"/>
        <end position="18"/>
    </location>
</feature>
<reference evidence="3" key="1">
    <citation type="journal article" date="2011" name="Proc. Natl. Acad. Sci. U.S.A.">
        <title>Obligate biotrophy features unraveled by the genomic analysis of rust fungi.</title>
        <authorList>
            <person name="Duplessis S."/>
            <person name="Cuomo C.A."/>
            <person name="Lin Y.-C."/>
            <person name="Aerts A."/>
            <person name="Tisserant E."/>
            <person name="Veneault-Fourrey C."/>
            <person name="Joly D.L."/>
            <person name="Hacquard S."/>
            <person name="Amselem J."/>
            <person name="Cantarel B.L."/>
            <person name="Chiu R."/>
            <person name="Coutinho P.M."/>
            <person name="Feau N."/>
            <person name="Field M."/>
            <person name="Frey P."/>
            <person name="Gelhaye E."/>
            <person name="Goldberg J."/>
            <person name="Grabherr M.G."/>
            <person name="Kodira C.D."/>
            <person name="Kohler A."/>
            <person name="Kuees U."/>
            <person name="Lindquist E.A."/>
            <person name="Lucas S.M."/>
            <person name="Mago R."/>
            <person name="Mauceli E."/>
            <person name="Morin E."/>
            <person name="Murat C."/>
            <person name="Pangilinan J.L."/>
            <person name="Park R."/>
            <person name="Pearson M."/>
            <person name="Quesneville H."/>
            <person name="Rouhier N."/>
            <person name="Sakthikumar S."/>
            <person name="Salamov A.A."/>
            <person name="Schmutz J."/>
            <person name="Selles B."/>
            <person name="Shapiro H."/>
            <person name="Tanguay P."/>
            <person name="Tuskan G.A."/>
            <person name="Henrissat B."/>
            <person name="Van de Peer Y."/>
            <person name="Rouze P."/>
            <person name="Ellis J.G."/>
            <person name="Dodds P.N."/>
            <person name="Schein J.E."/>
            <person name="Zhong S."/>
            <person name="Hamelin R.C."/>
            <person name="Grigoriev I.V."/>
            <person name="Szabo L.J."/>
            <person name="Martin F."/>
        </authorList>
    </citation>
    <scope>NUCLEOTIDE SEQUENCE [LARGE SCALE GENOMIC DNA]</scope>
    <source>
        <strain evidence="3">98AG31 / pathotype 3-4-7</strain>
    </source>
</reference>
<dbReference type="KEGG" id="mlr:MELLADRAFT_71247"/>
<dbReference type="InParanoid" id="F4RE03"/>
<dbReference type="GeneID" id="18931769"/>
<dbReference type="VEuPathDB" id="FungiDB:MELLADRAFT_71247"/>
<name>F4RE03_MELLP</name>
<feature type="region of interest" description="Disordered" evidence="1">
    <location>
        <begin position="218"/>
        <end position="251"/>
    </location>
</feature>
<dbReference type="Proteomes" id="UP000001072">
    <property type="component" value="Unassembled WGS sequence"/>
</dbReference>
<evidence type="ECO:0000256" key="1">
    <source>
        <dbReference type="SAM" id="MobiDB-lite"/>
    </source>
</evidence>
<protein>
    <submittedName>
        <fullName evidence="2">Uncharacterized protein</fullName>
    </submittedName>
</protein>
<evidence type="ECO:0000313" key="3">
    <source>
        <dbReference type="Proteomes" id="UP000001072"/>
    </source>
</evidence>
<feature type="region of interest" description="Disordered" evidence="1">
    <location>
        <begin position="1"/>
        <end position="80"/>
    </location>
</feature>
<dbReference type="AlphaFoldDB" id="F4RE03"/>
<dbReference type="RefSeq" id="XP_007407223.1">
    <property type="nucleotide sequence ID" value="XM_007407161.1"/>
</dbReference>
<gene>
    <name evidence="2" type="ORF">MELLADRAFT_71247</name>
</gene>
<organism evidence="3">
    <name type="scientific">Melampsora larici-populina (strain 98AG31 / pathotype 3-4-7)</name>
    <name type="common">Poplar leaf rust fungus</name>
    <dbReference type="NCBI Taxonomy" id="747676"/>
    <lineage>
        <taxon>Eukaryota</taxon>
        <taxon>Fungi</taxon>
        <taxon>Dikarya</taxon>
        <taxon>Basidiomycota</taxon>
        <taxon>Pucciniomycotina</taxon>
        <taxon>Pucciniomycetes</taxon>
        <taxon>Pucciniales</taxon>
        <taxon>Melampsoraceae</taxon>
        <taxon>Melampsora</taxon>
    </lineage>
</organism>
<feature type="compositionally biased region" description="Basic and acidic residues" evidence="1">
    <location>
        <begin position="23"/>
        <end position="39"/>
    </location>
</feature>
<dbReference type="EMBL" id="GL883097">
    <property type="protein sequence ID" value="EGG09496.1"/>
    <property type="molecule type" value="Genomic_DNA"/>
</dbReference>
<dbReference type="OrthoDB" id="10359681at2759"/>
<keyword evidence="3" id="KW-1185">Reference proteome</keyword>